<sequence length="27" mass="3237">MLLFSLRFISFFVSLLNYGYCKPCFVQ</sequence>
<organism evidence="1">
    <name type="scientific">Rhizophora mucronata</name>
    <name type="common">Asiatic mangrove</name>
    <dbReference type="NCBI Taxonomy" id="61149"/>
    <lineage>
        <taxon>Eukaryota</taxon>
        <taxon>Viridiplantae</taxon>
        <taxon>Streptophyta</taxon>
        <taxon>Embryophyta</taxon>
        <taxon>Tracheophyta</taxon>
        <taxon>Spermatophyta</taxon>
        <taxon>Magnoliopsida</taxon>
        <taxon>eudicotyledons</taxon>
        <taxon>Gunneridae</taxon>
        <taxon>Pentapetalae</taxon>
        <taxon>rosids</taxon>
        <taxon>fabids</taxon>
        <taxon>Malpighiales</taxon>
        <taxon>Rhizophoraceae</taxon>
        <taxon>Rhizophora</taxon>
    </lineage>
</organism>
<proteinExistence type="predicted"/>
<dbReference type="AlphaFoldDB" id="A0A2P2NGX8"/>
<accession>A0A2P2NGX8</accession>
<evidence type="ECO:0000313" key="1">
    <source>
        <dbReference type="EMBL" id="MBX41736.1"/>
    </source>
</evidence>
<reference evidence="1" key="1">
    <citation type="submission" date="2018-02" db="EMBL/GenBank/DDBJ databases">
        <title>Rhizophora mucronata_Transcriptome.</title>
        <authorList>
            <person name="Meera S.P."/>
            <person name="Sreeshan A."/>
            <person name="Augustine A."/>
        </authorList>
    </citation>
    <scope>NUCLEOTIDE SEQUENCE</scope>
    <source>
        <tissue evidence="1">Leaf</tissue>
    </source>
</reference>
<name>A0A2P2NGX8_RHIMU</name>
<protein>
    <submittedName>
        <fullName evidence="1">Uncharacterized protein</fullName>
    </submittedName>
</protein>
<dbReference type="EMBL" id="GGEC01061252">
    <property type="protein sequence ID" value="MBX41736.1"/>
    <property type="molecule type" value="Transcribed_RNA"/>
</dbReference>